<dbReference type="SUPFAM" id="SSF82771">
    <property type="entry name" value="GIY-YIG endonuclease"/>
    <property type="match status" value="1"/>
</dbReference>
<comment type="caution">
    <text evidence="3">The sequence shown here is derived from an EMBL/GenBank/DDBJ whole genome shotgun (WGS) entry which is preliminary data.</text>
</comment>
<reference evidence="3 5" key="1">
    <citation type="submission" date="2018-05" db="EMBL/GenBank/DDBJ databases">
        <title>Legionella qingyii sp.nov., whole genome shotgun sequence.</title>
        <authorList>
            <person name="Wu H."/>
            <person name="Zhu Q."/>
            <person name="Hu C."/>
        </authorList>
    </citation>
    <scope>NUCLEOTIDE SEQUENCE [LARGE SCALE GENOMIC DNA]</scope>
    <source>
        <strain evidence="3 5">HEB18</strain>
    </source>
</reference>
<dbReference type="SMART" id="SM00465">
    <property type="entry name" value="GIYc"/>
    <property type="match status" value="1"/>
</dbReference>
<accession>A0A317TYH7</accession>
<evidence type="ECO:0000259" key="2">
    <source>
        <dbReference type="PROSITE" id="PS50164"/>
    </source>
</evidence>
<dbReference type="Proteomes" id="UP000247152">
    <property type="component" value="Unassembled WGS sequence"/>
</dbReference>
<dbReference type="Pfam" id="PF01541">
    <property type="entry name" value="GIY-YIG"/>
    <property type="match status" value="1"/>
</dbReference>
<name>A0A317TYH7_9GAMM</name>
<dbReference type="PROSITE" id="PS50164">
    <property type="entry name" value="GIY_YIG"/>
    <property type="match status" value="1"/>
</dbReference>
<dbReference type="RefSeq" id="WP_110144208.1">
    <property type="nucleotide sequence ID" value="NZ_QHJG01000057.1"/>
</dbReference>
<reference evidence="4 6" key="2">
    <citation type="submission" date="2018-12" db="EMBL/GenBank/DDBJ databases">
        <title>Legionella sp,whole genome shotgun sequence.</title>
        <authorList>
            <person name="Wu H."/>
        </authorList>
    </citation>
    <scope>NUCLEOTIDE SEQUENCE [LARGE SCALE GENOMIC DNA]</scope>
    <source>
        <strain evidence="6">km489</strain>
        <strain evidence="4">Km489</strain>
    </source>
</reference>
<dbReference type="PANTHER" id="PTHR34477">
    <property type="entry name" value="UPF0213 PROTEIN YHBQ"/>
    <property type="match status" value="1"/>
</dbReference>
<sequence>MEEKQYYVYLLASKKYGTLYVGVTSNLAQRIYQHQEGLVEGFTKKYNVHQLVYYEIHSDVYEAITREKQIKKWNRQWKINLIEQNNPQWINLAKELY</sequence>
<dbReference type="AlphaFoldDB" id="A0A317TYH7"/>
<dbReference type="Gene3D" id="3.40.1440.10">
    <property type="entry name" value="GIY-YIG endonuclease"/>
    <property type="match status" value="1"/>
</dbReference>
<evidence type="ECO:0000313" key="4">
    <source>
        <dbReference type="EMBL" id="RUR25520.1"/>
    </source>
</evidence>
<evidence type="ECO:0000313" key="6">
    <source>
        <dbReference type="Proteomes" id="UP000287374"/>
    </source>
</evidence>
<dbReference type="InterPro" id="IPR035901">
    <property type="entry name" value="GIY-YIG_endonuc_sf"/>
</dbReference>
<organism evidence="3 5">
    <name type="scientific">Legionella qingyii</name>
    <dbReference type="NCBI Taxonomy" id="2184757"/>
    <lineage>
        <taxon>Bacteria</taxon>
        <taxon>Pseudomonadati</taxon>
        <taxon>Pseudomonadota</taxon>
        <taxon>Gammaproteobacteria</taxon>
        <taxon>Legionellales</taxon>
        <taxon>Legionellaceae</taxon>
        <taxon>Legionella</taxon>
    </lineage>
</organism>
<keyword evidence="6" id="KW-1185">Reference proteome</keyword>
<evidence type="ECO:0000313" key="5">
    <source>
        <dbReference type="Proteomes" id="UP000247152"/>
    </source>
</evidence>
<proteinExistence type="inferred from homology"/>
<dbReference type="Proteomes" id="UP000287374">
    <property type="component" value="Unassembled WGS sequence"/>
</dbReference>
<evidence type="ECO:0000256" key="1">
    <source>
        <dbReference type="ARBA" id="ARBA00007435"/>
    </source>
</evidence>
<dbReference type="EMBL" id="RZGX01000003">
    <property type="protein sequence ID" value="RUR25520.1"/>
    <property type="molecule type" value="Genomic_DNA"/>
</dbReference>
<evidence type="ECO:0000313" key="3">
    <source>
        <dbReference type="EMBL" id="PWY53905.1"/>
    </source>
</evidence>
<dbReference type="InterPro" id="IPR050190">
    <property type="entry name" value="UPF0213_domain"/>
</dbReference>
<dbReference type="InterPro" id="IPR000305">
    <property type="entry name" value="GIY-YIG_endonuc"/>
</dbReference>
<dbReference type="OrthoDB" id="9807770at2"/>
<dbReference type="PANTHER" id="PTHR34477:SF5">
    <property type="entry name" value="BSL5627 PROTEIN"/>
    <property type="match status" value="1"/>
</dbReference>
<gene>
    <name evidence="3" type="ORF">DGG96_19860</name>
    <name evidence="4" type="ORF">ELY20_03440</name>
</gene>
<dbReference type="EMBL" id="QHJG01000057">
    <property type="protein sequence ID" value="PWY53905.1"/>
    <property type="molecule type" value="Genomic_DNA"/>
</dbReference>
<dbReference type="CDD" id="cd10448">
    <property type="entry name" value="GIY-YIG_unchar_3"/>
    <property type="match status" value="1"/>
</dbReference>
<comment type="similarity">
    <text evidence="1">Belongs to the UPF0213 family.</text>
</comment>
<protein>
    <submittedName>
        <fullName evidence="3">Excinuclease ABC subunit C</fullName>
    </submittedName>
    <submittedName>
        <fullName evidence="4">GIY-YIG nuclease family protein</fullName>
    </submittedName>
</protein>
<feature type="domain" description="GIY-YIG" evidence="2">
    <location>
        <begin position="4"/>
        <end position="81"/>
    </location>
</feature>